<evidence type="ECO:0000256" key="3">
    <source>
        <dbReference type="ARBA" id="ARBA00023274"/>
    </source>
</evidence>
<dbReference type="GO" id="GO:0003735">
    <property type="term" value="F:structural constituent of ribosome"/>
    <property type="evidence" value="ECO:0007669"/>
    <property type="project" value="InterPro"/>
</dbReference>
<keyword evidence="2 4" id="KW-0689">Ribosomal protein</keyword>
<dbReference type="EMBL" id="DQ365900">
    <property type="protein sequence ID" value="ABC96358.1"/>
    <property type="molecule type" value="Genomic_DNA"/>
</dbReference>
<dbReference type="PROSITE" id="PS00054">
    <property type="entry name" value="RIBOSOMAL_S11"/>
    <property type="match status" value="1"/>
</dbReference>
<dbReference type="GeneID" id="4200936"/>
<protein>
    <submittedName>
        <fullName evidence="5">Ribosomal protein S11</fullName>
    </submittedName>
</protein>
<organism evidence="5">
    <name type="scientific">Oltmannsiellopsis viridis</name>
    <name type="common">Marine flagellate</name>
    <name type="synonym">Oltmannsiella viridis</name>
    <dbReference type="NCBI Taxonomy" id="51324"/>
    <lineage>
        <taxon>Eukaryota</taxon>
        <taxon>Viridiplantae</taxon>
        <taxon>Chlorophyta</taxon>
        <taxon>core chlorophytes</taxon>
        <taxon>Ulvophyceae</taxon>
        <taxon>OUU clade</taxon>
        <taxon>Oltmannsiellopsidales</taxon>
        <taxon>Oltmannsiellopsidaceae</taxon>
        <taxon>Oltmannsiellopsis</taxon>
    </lineage>
</organism>
<dbReference type="PANTHER" id="PTHR11759">
    <property type="entry name" value="40S RIBOSOMAL PROTEIN S14/30S RIBOSOMAL PROTEIN S11"/>
    <property type="match status" value="1"/>
</dbReference>
<proteinExistence type="inferred from homology"/>
<dbReference type="AlphaFoldDB" id="Q0QIP5"/>
<dbReference type="HAMAP" id="MF_01310">
    <property type="entry name" value="Ribosomal_uS11"/>
    <property type="match status" value="1"/>
</dbReference>
<gene>
    <name evidence="5" type="primary">rps11</name>
</gene>
<dbReference type="Pfam" id="PF00411">
    <property type="entry name" value="Ribosomal_S11"/>
    <property type="match status" value="1"/>
</dbReference>
<dbReference type="RefSeq" id="YP_684400.1">
    <property type="nucleotide sequence ID" value="NC_008256.1"/>
</dbReference>
<keyword evidence="5" id="KW-0496">Mitochondrion</keyword>
<evidence type="ECO:0000256" key="1">
    <source>
        <dbReference type="ARBA" id="ARBA00006194"/>
    </source>
</evidence>
<comment type="similarity">
    <text evidence="1 4">Belongs to the universal ribosomal protein uS11 family.</text>
</comment>
<dbReference type="GO" id="GO:0006412">
    <property type="term" value="P:translation"/>
    <property type="evidence" value="ECO:0007669"/>
    <property type="project" value="InterPro"/>
</dbReference>
<keyword evidence="3 4" id="KW-0687">Ribonucleoprotein</keyword>
<evidence type="ECO:0000256" key="2">
    <source>
        <dbReference type="ARBA" id="ARBA00022980"/>
    </source>
</evidence>
<dbReference type="InterPro" id="IPR036967">
    <property type="entry name" value="Ribosomal_uS11_sf"/>
</dbReference>
<sequence>MNNQNIKKSISLDFLGKSFSRGYLNKFKQTDVRSSLGIGISLSSGYFSALSHGRSSSSKKIASSVSTSGRSPIWNLVSYKKADAVLHLKKTRNNTIIALTNKIGKVKSVLSAGCLGLTGPRRATVYAGERVCEQMAKLALKMGYKRVIVKTRGTGYGRSQCVKAIAKTGLKILLIEEVSSIPHNGCRAKKARRK</sequence>
<reference evidence="5" key="1">
    <citation type="journal article" date="2006" name="Curr. Genet.">
        <title>The complete mitochondrial DNA sequence of the green alga Oltmannsiellopsis viridis: evolutionary trends of the mitochondrial genome in the Ulvophyceae.</title>
        <authorList>
            <person name="Pombert J.F."/>
            <person name="Beauchamp P."/>
            <person name="Otis C."/>
            <person name="Lemieux C."/>
            <person name="Turmel M."/>
        </authorList>
    </citation>
    <scope>NUCLEOTIDE SEQUENCE</scope>
</reference>
<dbReference type="InterPro" id="IPR018102">
    <property type="entry name" value="Ribosomal_uS11_CS"/>
</dbReference>
<reference evidence="5" key="2">
    <citation type="submission" date="2006-01" db="EMBL/GenBank/DDBJ databases">
        <authorList>
            <person name="Pombert J.-F."/>
            <person name="Beauchamp P."/>
            <person name="Otis C."/>
            <person name="Lemieux C."/>
            <person name="Turmel M."/>
        </authorList>
    </citation>
    <scope>NUCLEOTIDE SEQUENCE</scope>
</reference>
<geneLocation type="mitochondrion" evidence="5"/>
<dbReference type="SUPFAM" id="SSF53137">
    <property type="entry name" value="Translational machinery components"/>
    <property type="match status" value="1"/>
</dbReference>
<dbReference type="Gene3D" id="3.30.420.80">
    <property type="entry name" value="Ribosomal protein S11"/>
    <property type="match status" value="1"/>
</dbReference>
<dbReference type="GO" id="GO:0005840">
    <property type="term" value="C:ribosome"/>
    <property type="evidence" value="ECO:0007669"/>
    <property type="project" value="UniProtKB-KW"/>
</dbReference>
<accession>Q0QIP5</accession>
<evidence type="ECO:0000256" key="4">
    <source>
        <dbReference type="RuleBase" id="RU003629"/>
    </source>
</evidence>
<name>Q0QIP5_OLTVI</name>
<evidence type="ECO:0000313" key="5">
    <source>
        <dbReference type="EMBL" id="ABC96358.1"/>
    </source>
</evidence>
<dbReference type="GO" id="GO:1990904">
    <property type="term" value="C:ribonucleoprotein complex"/>
    <property type="evidence" value="ECO:0007669"/>
    <property type="project" value="UniProtKB-KW"/>
</dbReference>
<dbReference type="InterPro" id="IPR001971">
    <property type="entry name" value="Ribosomal_uS11"/>
</dbReference>